<accession>A0A644XLV7</accession>
<sequence>MLKMEKDNRDMIERKAFFISGERLTSIDHKKKILVIFDMSRDVVVGVETVDIEDKFVSTEELLLFLQKKYIRVIYVSEIDSKTENLFLDSGLVVKTSMTIKNDKLFNSLYLSPPIF</sequence>
<evidence type="ECO:0000313" key="1">
    <source>
        <dbReference type="EMBL" id="MPM17186.1"/>
    </source>
</evidence>
<comment type="caution">
    <text evidence="1">The sequence shown here is derived from an EMBL/GenBank/DDBJ whole genome shotgun (WGS) entry which is preliminary data.</text>
</comment>
<protein>
    <submittedName>
        <fullName evidence="1">Uncharacterized protein</fullName>
    </submittedName>
</protein>
<dbReference type="AlphaFoldDB" id="A0A644XLV7"/>
<reference evidence="1" key="1">
    <citation type="submission" date="2019-08" db="EMBL/GenBank/DDBJ databases">
        <authorList>
            <person name="Kucharzyk K."/>
            <person name="Murdoch R.W."/>
            <person name="Higgins S."/>
            <person name="Loffler F."/>
        </authorList>
    </citation>
    <scope>NUCLEOTIDE SEQUENCE</scope>
</reference>
<organism evidence="1">
    <name type="scientific">bioreactor metagenome</name>
    <dbReference type="NCBI Taxonomy" id="1076179"/>
    <lineage>
        <taxon>unclassified sequences</taxon>
        <taxon>metagenomes</taxon>
        <taxon>ecological metagenomes</taxon>
    </lineage>
</organism>
<gene>
    <name evidence="1" type="ORF">SDC9_63574</name>
</gene>
<dbReference type="EMBL" id="VSSQ01002749">
    <property type="protein sequence ID" value="MPM17186.1"/>
    <property type="molecule type" value="Genomic_DNA"/>
</dbReference>
<proteinExistence type="predicted"/>
<name>A0A644XLV7_9ZZZZ</name>